<comment type="caution">
    <text evidence="1">The sequence shown here is derived from an EMBL/GenBank/DDBJ whole genome shotgun (WGS) entry which is preliminary data.</text>
</comment>
<proteinExistence type="predicted"/>
<organism evidence="1 2">
    <name type="scientific">Clostridium cadaveris</name>
    <dbReference type="NCBI Taxonomy" id="1529"/>
    <lineage>
        <taxon>Bacteria</taxon>
        <taxon>Bacillati</taxon>
        <taxon>Bacillota</taxon>
        <taxon>Clostridia</taxon>
        <taxon>Eubacteriales</taxon>
        <taxon>Clostridiaceae</taxon>
        <taxon>Clostridium</taxon>
    </lineage>
</organism>
<protein>
    <submittedName>
        <fullName evidence="1">Uncharacterized protein</fullName>
    </submittedName>
</protein>
<sequence length="61" mass="7149">MSEKRIKIKNELGIREQRHLIELTRGLMAALTYEEFMQILTVYNGVADRLMKQAKKEGIEI</sequence>
<reference evidence="1 2" key="1">
    <citation type="submission" date="2018-03" db="EMBL/GenBank/DDBJ databases">
        <title>The uncultured portion of the human microbiome is neutrally assembled.</title>
        <authorList>
            <person name="Jeraldo P."/>
            <person name="Boardman L."/>
            <person name="White B.A."/>
            <person name="Nelson H."/>
            <person name="Goldenfeld N."/>
            <person name="Chia N."/>
        </authorList>
    </citation>
    <scope>NUCLEOTIDE SEQUENCE [LARGE SCALE GENOMIC DNA]</scope>
    <source>
        <strain evidence="1">CIM:MAG 903</strain>
    </source>
</reference>
<evidence type="ECO:0000313" key="1">
    <source>
        <dbReference type="EMBL" id="PWL51809.1"/>
    </source>
</evidence>
<accession>A0A316M3K0</accession>
<dbReference type="EMBL" id="QAMZ01000053">
    <property type="protein sequence ID" value="PWL51809.1"/>
    <property type="molecule type" value="Genomic_DNA"/>
</dbReference>
<gene>
    <name evidence="1" type="ORF">DBY38_12755</name>
</gene>
<dbReference type="AlphaFoldDB" id="A0A316M3K0"/>
<name>A0A316M3K0_9CLOT</name>
<evidence type="ECO:0000313" key="2">
    <source>
        <dbReference type="Proteomes" id="UP000246114"/>
    </source>
</evidence>
<dbReference type="Proteomes" id="UP000246114">
    <property type="component" value="Unassembled WGS sequence"/>
</dbReference>